<evidence type="ECO:0000259" key="5">
    <source>
        <dbReference type="PROSITE" id="PS51007"/>
    </source>
</evidence>
<keyword evidence="4" id="KW-1133">Transmembrane helix</keyword>
<sequence length="407" mass="43280">MNFRTVLIVINIAALAIIAGVVLYRVLSLRKNVEPTPANLDPYLNDNDLENRRLERALGWSLVFVLITALALPLYFLVEPSRQVKAEDSFLERSVERGAVLFANSQMPTYDSTKSLLCANCHGAQGEGGAAPFVLQPESDLCLVEQNKGNADVPQCLPQQVSWTAPAVNSVLQRYSRGEIKHILNYGRPGSPMPAWGIKSGKGVLNSQSIGDLVNYLASIQIADSEIKAISTEAVGEYRTGAGEVVANAQDSLASAKQDLAEAPASSSASQLASLQVSVTTATAQLAAAEAYAAEVGGLSEGAILFRLNCARCHTKGWAYYDPTNLKVPAPSPQGSGAYGPSLRDGSTKIQFPGLAGEQGQFDWVAVGVPANEAYGIRGISSGRMPHFAGMLSEAQIKAIVAYERNL</sequence>
<evidence type="ECO:0000256" key="1">
    <source>
        <dbReference type="ARBA" id="ARBA00022617"/>
    </source>
</evidence>
<evidence type="ECO:0000313" key="6">
    <source>
        <dbReference type="EMBL" id="CAB4734989.1"/>
    </source>
</evidence>
<feature type="transmembrane region" description="Helical" evidence="4">
    <location>
        <begin position="57"/>
        <end position="78"/>
    </location>
</feature>
<feature type="domain" description="Cytochrome c" evidence="5">
    <location>
        <begin position="93"/>
        <end position="221"/>
    </location>
</feature>
<feature type="domain" description="Cytochrome c" evidence="5">
    <location>
        <begin position="297"/>
        <end position="407"/>
    </location>
</feature>
<dbReference type="SUPFAM" id="SSF46626">
    <property type="entry name" value="Cytochrome c"/>
    <property type="match status" value="2"/>
</dbReference>
<reference evidence="6" key="1">
    <citation type="submission" date="2020-05" db="EMBL/GenBank/DDBJ databases">
        <authorList>
            <person name="Chiriac C."/>
            <person name="Salcher M."/>
            <person name="Ghai R."/>
            <person name="Kavagutti S V."/>
        </authorList>
    </citation>
    <scope>NUCLEOTIDE SEQUENCE</scope>
</reference>
<evidence type="ECO:0000256" key="4">
    <source>
        <dbReference type="SAM" id="Phobius"/>
    </source>
</evidence>
<keyword evidence="1" id="KW-0349">Heme</keyword>
<keyword evidence="2" id="KW-0479">Metal-binding</keyword>
<accession>A0A6J6SL84</accession>
<dbReference type="GO" id="GO:0046872">
    <property type="term" value="F:metal ion binding"/>
    <property type="evidence" value="ECO:0007669"/>
    <property type="project" value="UniProtKB-KW"/>
</dbReference>
<proteinExistence type="predicted"/>
<keyword evidence="4" id="KW-0812">Transmembrane</keyword>
<dbReference type="AlphaFoldDB" id="A0A6J6SL84"/>
<gene>
    <name evidence="6" type="ORF">UFOPK2683_01523</name>
</gene>
<keyword evidence="4" id="KW-0472">Membrane</keyword>
<dbReference type="Pfam" id="PF00034">
    <property type="entry name" value="Cytochrom_C"/>
    <property type="match status" value="1"/>
</dbReference>
<name>A0A6J6SL84_9ZZZZ</name>
<dbReference type="PROSITE" id="PS51007">
    <property type="entry name" value="CYTC"/>
    <property type="match status" value="2"/>
</dbReference>
<protein>
    <submittedName>
        <fullName evidence="6">Unannotated protein</fullName>
    </submittedName>
</protein>
<dbReference type="InterPro" id="IPR009056">
    <property type="entry name" value="Cyt_c-like_dom"/>
</dbReference>
<dbReference type="InterPro" id="IPR036909">
    <property type="entry name" value="Cyt_c-like_dom_sf"/>
</dbReference>
<evidence type="ECO:0000256" key="3">
    <source>
        <dbReference type="ARBA" id="ARBA00023004"/>
    </source>
</evidence>
<dbReference type="Gene3D" id="1.10.760.10">
    <property type="entry name" value="Cytochrome c-like domain"/>
    <property type="match status" value="2"/>
</dbReference>
<organism evidence="6">
    <name type="scientific">freshwater metagenome</name>
    <dbReference type="NCBI Taxonomy" id="449393"/>
    <lineage>
        <taxon>unclassified sequences</taxon>
        <taxon>metagenomes</taxon>
        <taxon>ecological metagenomes</taxon>
    </lineage>
</organism>
<keyword evidence="3" id="KW-0408">Iron</keyword>
<dbReference type="GO" id="GO:0009055">
    <property type="term" value="F:electron transfer activity"/>
    <property type="evidence" value="ECO:0007669"/>
    <property type="project" value="InterPro"/>
</dbReference>
<feature type="transmembrane region" description="Helical" evidence="4">
    <location>
        <begin position="6"/>
        <end position="27"/>
    </location>
</feature>
<dbReference type="EMBL" id="CAEZYK010000123">
    <property type="protein sequence ID" value="CAB4734989.1"/>
    <property type="molecule type" value="Genomic_DNA"/>
</dbReference>
<dbReference type="GO" id="GO:0020037">
    <property type="term" value="F:heme binding"/>
    <property type="evidence" value="ECO:0007669"/>
    <property type="project" value="InterPro"/>
</dbReference>
<evidence type="ECO:0000256" key="2">
    <source>
        <dbReference type="ARBA" id="ARBA00022723"/>
    </source>
</evidence>